<evidence type="ECO:0000313" key="12">
    <source>
        <dbReference type="EMBL" id="CAD5223306.1"/>
    </source>
</evidence>
<dbReference type="GO" id="GO:0008270">
    <property type="term" value="F:zinc ion binding"/>
    <property type="evidence" value="ECO:0007669"/>
    <property type="project" value="UniProtKB-KW"/>
</dbReference>
<dbReference type="PANTHER" id="PTHR24086:SF25">
    <property type="entry name" value="NUCLEAR HORMONE RECEPTOR FTZ-F1 BETA"/>
    <property type="match status" value="1"/>
</dbReference>
<keyword evidence="9" id="KW-0675">Receptor</keyword>
<dbReference type="PANTHER" id="PTHR24086">
    <property type="entry name" value="NUCLEAR RECEPTOR SUBFAMILY 5 GROUP A"/>
    <property type="match status" value="1"/>
</dbReference>
<dbReference type="PROSITE" id="PS00031">
    <property type="entry name" value="NUCLEAR_REC_DBD_1"/>
    <property type="match status" value="1"/>
</dbReference>
<evidence type="ECO:0000256" key="3">
    <source>
        <dbReference type="ARBA" id="ARBA00022723"/>
    </source>
</evidence>
<dbReference type="SUPFAM" id="SSF57716">
    <property type="entry name" value="Glucocorticoid receptor-like (DNA-binding domain)"/>
    <property type="match status" value="1"/>
</dbReference>
<feature type="domain" description="Nuclear receptor" evidence="11">
    <location>
        <begin position="69"/>
        <end position="145"/>
    </location>
</feature>
<keyword evidence="7" id="KW-0238">DNA-binding</keyword>
<keyword evidence="5" id="KW-0862">Zinc</keyword>
<evidence type="ECO:0000259" key="11">
    <source>
        <dbReference type="PROSITE" id="PS51030"/>
    </source>
</evidence>
<dbReference type="InterPro" id="IPR049636">
    <property type="entry name" value="HNF4-like_DBD"/>
</dbReference>
<keyword evidence="10" id="KW-0539">Nucleus</keyword>
<comment type="similarity">
    <text evidence="2">Belongs to the nuclear hormone receptor family.</text>
</comment>
<evidence type="ECO:0000256" key="9">
    <source>
        <dbReference type="ARBA" id="ARBA00023170"/>
    </source>
</evidence>
<keyword evidence="4" id="KW-0863">Zinc-finger</keyword>
<evidence type="ECO:0000256" key="5">
    <source>
        <dbReference type="ARBA" id="ARBA00022833"/>
    </source>
</evidence>
<reference evidence="12" key="1">
    <citation type="submission" date="2020-09" db="EMBL/GenBank/DDBJ databases">
        <authorList>
            <person name="Kikuchi T."/>
        </authorList>
    </citation>
    <scope>NUCLEOTIDE SEQUENCE</scope>
    <source>
        <strain evidence="12">Ka4C1</strain>
    </source>
</reference>
<protein>
    <submittedName>
        <fullName evidence="12">(pine wood nematode) hypothetical protein</fullName>
    </submittedName>
</protein>
<organism evidence="12 13">
    <name type="scientific">Bursaphelenchus xylophilus</name>
    <name type="common">Pinewood nematode worm</name>
    <name type="synonym">Aphelenchoides xylophilus</name>
    <dbReference type="NCBI Taxonomy" id="6326"/>
    <lineage>
        <taxon>Eukaryota</taxon>
        <taxon>Metazoa</taxon>
        <taxon>Ecdysozoa</taxon>
        <taxon>Nematoda</taxon>
        <taxon>Chromadorea</taxon>
        <taxon>Rhabditida</taxon>
        <taxon>Tylenchina</taxon>
        <taxon>Tylenchomorpha</taxon>
        <taxon>Aphelenchoidea</taxon>
        <taxon>Aphelenchoididae</taxon>
        <taxon>Bursaphelenchus</taxon>
    </lineage>
</organism>
<dbReference type="SMART" id="SM00399">
    <property type="entry name" value="ZnF_C4"/>
    <property type="match status" value="1"/>
</dbReference>
<dbReference type="InterPro" id="IPR016355">
    <property type="entry name" value="NR5-like"/>
</dbReference>
<evidence type="ECO:0000256" key="2">
    <source>
        <dbReference type="ARBA" id="ARBA00005993"/>
    </source>
</evidence>
<dbReference type="GO" id="GO:0000978">
    <property type="term" value="F:RNA polymerase II cis-regulatory region sequence-specific DNA binding"/>
    <property type="evidence" value="ECO:0007669"/>
    <property type="project" value="InterPro"/>
</dbReference>
<keyword evidence="3" id="KW-0479">Metal-binding</keyword>
<evidence type="ECO:0000313" key="13">
    <source>
        <dbReference type="Proteomes" id="UP000659654"/>
    </source>
</evidence>
<dbReference type="InterPro" id="IPR035500">
    <property type="entry name" value="NHR-like_dom_sf"/>
</dbReference>
<dbReference type="PRINTS" id="PR00047">
    <property type="entry name" value="STROIDFINGER"/>
</dbReference>
<proteinExistence type="inferred from homology"/>
<evidence type="ECO:0000256" key="6">
    <source>
        <dbReference type="ARBA" id="ARBA00023015"/>
    </source>
</evidence>
<dbReference type="InterPro" id="IPR001628">
    <property type="entry name" value="Znf_hrmn_rcpt"/>
</dbReference>
<gene>
    <name evidence="12" type="ORF">BXYJ_LOCUS7913</name>
</gene>
<evidence type="ECO:0000256" key="4">
    <source>
        <dbReference type="ARBA" id="ARBA00022771"/>
    </source>
</evidence>
<comment type="subcellular location">
    <subcellularLocation>
        <location evidence="1">Nucleus</location>
    </subcellularLocation>
</comment>
<dbReference type="EMBL" id="CAJFCV020000003">
    <property type="protein sequence ID" value="CAG9112050.1"/>
    <property type="molecule type" value="Genomic_DNA"/>
</dbReference>
<evidence type="ECO:0000256" key="7">
    <source>
        <dbReference type="ARBA" id="ARBA00023125"/>
    </source>
</evidence>
<dbReference type="Gene3D" id="1.10.565.10">
    <property type="entry name" value="Retinoid X Receptor"/>
    <property type="match status" value="1"/>
</dbReference>
<keyword evidence="6" id="KW-0805">Transcription regulation</keyword>
<evidence type="ECO:0000256" key="8">
    <source>
        <dbReference type="ARBA" id="ARBA00023163"/>
    </source>
</evidence>
<keyword evidence="8" id="KW-0804">Transcription</keyword>
<dbReference type="GO" id="GO:0004879">
    <property type="term" value="F:nuclear receptor activity"/>
    <property type="evidence" value="ECO:0007669"/>
    <property type="project" value="InterPro"/>
</dbReference>
<evidence type="ECO:0000256" key="10">
    <source>
        <dbReference type="ARBA" id="ARBA00023242"/>
    </source>
</evidence>
<name>A0A7I8WFV5_BURXY</name>
<comment type="caution">
    <text evidence="12">The sequence shown here is derived from an EMBL/GenBank/DDBJ whole genome shotgun (WGS) entry which is preliminary data.</text>
</comment>
<dbReference type="SUPFAM" id="SSF48508">
    <property type="entry name" value="Nuclear receptor ligand-binding domain"/>
    <property type="match status" value="1"/>
</dbReference>
<dbReference type="GO" id="GO:0005634">
    <property type="term" value="C:nucleus"/>
    <property type="evidence" value="ECO:0007669"/>
    <property type="project" value="UniProtKB-SubCell"/>
</dbReference>
<dbReference type="Pfam" id="PF00104">
    <property type="entry name" value="Hormone_recep"/>
    <property type="match status" value="1"/>
</dbReference>
<dbReference type="Proteomes" id="UP000659654">
    <property type="component" value="Unassembled WGS sequence"/>
</dbReference>
<accession>A0A7I8WFV5</accession>
<dbReference type="Proteomes" id="UP000582659">
    <property type="component" value="Unassembled WGS sequence"/>
</dbReference>
<dbReference type="Pfam" id="PF00105">
    <property type="entry name" value="zf-C4"/>
    <property type="match status" value="1"/>
</dbReference>
<dbReference type="InterPro" id="IPR000536">
    <property type="entry name" value="Nucl_hrmn_rcpt_lig-bd"/>
</dbReference>
<sequence>MDTMGHVFSFPAPTFSLTELECQQLTDQPFTSEYTQLPVQQSTSPVPEEKVVVPTDPVNYTRCKHTEANARCLVCGEAVLYHNFGISACNGCAAFFRRTILQRKKYICREFGNCQIYMTKNKRRCAYCRFEKCVKVGMNVSKLMTRLTRENDDPLRQLMYCHRGIYTSRKRNAIIQLGSLVKLECMAEQPRTSASLIQATLVEISVMKEFLRTSNFIPCNMYDTKFEVAPCIFNDFAVSHCNGTMCSTLLHTWLTMHSIFATRFNKGYTSRKLYFVDNSYLHVTEESVIDYYSTNKMISDPKFVGINSMPLLNKVLEAAKKLDQFHVDEHELLILTMLVVIRASICRMGQSKYFMEWQNRLFKEIHQFYSGIYVDIPKRLGELMLCLEAIETADRNCDKLAVLVQLNYRKTEDVGYKLYVRGHDEVN</sequence>
<dbReference type="PROSITE" id="PS51030">
    <property type="entry name" value="NUCLEAR_REC_DBD_2"/>
    <property type="match status" value="1"/>
</dbReference>
<dbReference type="CDD" id="cd06960">
    <property type="entry name" value="NR_DBD_HNF4A"/>
    <property type="match status" value="1"/>
</dbReference>
<dbReference type="AlphaFoldDB" id="A0A7I8WFV5"/>
<evidence type="ECO:0000256" key="1">
    <source>
        <dbReference type="ARBA" id="ARBA00004123"/>
    </source>
</evidence>
<dbReference type="Gene3D" id="3.30.50.10">
    <property type="entry name" value="Erythroid Transcription Factor GATA-1, subunit A"/>
    <property type="match status" value="1"/>
</dbReference>
<dbReference type="EMBL" id="CAJFDI010000003">
    <property type="protein sequence ID" value="CAD5223306.1"/>
    <property type="molecule type" value="Genomic_DNA"/>
</dbReference>
<dbReference type="InterPro" id="IPR013088">
    <property type="entry name" value="Znf_NHR/GATA"/>
</dbReference>
<dbReference type="OrthoDB" id="10018779at2759"/>
<keyword evidence="13" id="KW-1185">Reference proteome</keyword>